<feature type="region of interest" description="Disordered" evidence="1">
    <location>
        <begin position="324"/>
        <end position="355"/>
    </location>
</feature>
<evidence type="ECO:0000313" key="3">
    <source>
        <dbReference type="RefSeq" id="XP_010256505.1"/>
    </source>
</evidence>
<dbReference type="GeneID" id="104596878"/>
<feature type="compositionally biased region" description="Basic and acidic residues" evidence="1">
    <location>
        <begin position="913"/>
        <end position="944"/>
    </location>
</feature>
<dbReference type="GO" id="GO:0032204">
    <property type="term" value="P:regulation of telomere maintenance"/>
    <property type="evidence" value="ECO:0000318"/>
    <property type="project" value="GO_Central"/>
</dbReference>
<dbReference type="FunFam" id="3.40.50.300:FF:000978">
    <property type="entry name" value="YLP motif-containing protein 1 isoform X3"/>
    <property type="match status" value="1"/>
</dbReference>
<reference evidence="3 4" key="1">
    <citation type="submission" date="2025-04" db="UniProtKB">
        <authorList>
            <consortium name="RefSeq"/>
        </authorList>
    </citation>
    <scope>IDENTIFICATION</scope>
</reference>
<dbReference type="PANTHER" id="PTHR13413">
    <property type="entry name" value="YLP MOTIF CONTAINING PROTEIN NUCLEAR PROTEIN ZAP"/>
    <property type="match status" value="1"/>
</dbReference>
<dbReference type="RefSeq" id="XP_010256505.1">
    <property type="nucleotide sequence ID" value="XM_010258203.2"/>
</dbReference>
<feature type="compositionally biased region" description="Pro residues" evidence="1">
    <location>
        <begin position="563"/>
        <end position="584"/>
    </location>
</feature>
<feature type="region of interest" description="Disordered" evidence="1">
    <location>
        <begin position="913"/>
        <end position="965"/>
    </location>
</feature>
<dbReference type="InterPro" id="IPR027417">
    <property type="entry name" value="P-loop_NTPase"/>
</dbReference>
<dbReference type="KEGG" id="nnu:104596878"/>
<accession>A0A1U7ZSL0</accession>
<dbReference type="STRING" id="4432.A0A1U7ZSL0"/>
<dbReference type="PANTHER" id="PTHR13413:SF0">
    <property type="entry name" value="YLP MOTIF-CONTAINING PROTEIN 1"/>
    <property type="match status" value="1"/>
</dbReference>
<feature type="region of interest" description="Disordered" evidence="1">
    <location>
        <begin position="557"/>
        <end position="594"/>
    </location>
</feature>
<dbReference type="GO" id="GO:0005634">
    <property type="term" value="C:nucleus"/>
    <property type="evidence" value="ECO:0000318"/>
    <property type="project" value="GO_Central"/>
</dbReference>
<feature type="region of interest" description="Disordered" evidence="1">
    <location>
        <begin position="443"/>
        <end position="479"/>
    </location>
</feature>
<organism evidence="2 4">
    <name type="scientific">Nelumbo nucifera</name>
    <name type="common">Sacred lotus</name>
    <dbReference type="NCBI Taxonomy" id="4432"/>
    <lineage>
        <taxon>Eukaryota</taxon>
        <taxon>Viridiplantae</taxon>
        <taxon>Streptophyta</taxon>
        <taxon>Embryophyta</taxon>
        <taxon>Tracheophyta</taxon>
        <taxon>Spermatophyta</taxon>
        <taxon>Magnoliopsida</taxon>
        <taxon>Proteales</taxon>
        <taxon>Nelumbonaceae</taxon>
        <taxon>Nelumbo</taxon>
    </lineage>
</organism>
<dbReference type="InterPro" id="IPR026314">
    <property type="entry name" value="YLP_motif_con_p1"/>
</dbReference>
<feature type="compositionally biased region" description="Polar residues" evidence="1">
    <location>
        <begin position="404"/>
        <end position="423"/>
    </location>
</feature>
<gene>
    <name evidence="3 4" type="primary">LOC104596878</name>
</gene>
<sequence>MEQSWRFRPLQGNICPTCSTSHFPFCPHPPLFDQSDFGGEGLRRFPLENDRPFHRPFFDPFLDNRGSPGISRPLSHFNGHPNSMMPVPGHPNDAFGNSQPWPKYQNHNSDRDSFRQFPLPSQFTESVLMNGVPRDGFHPPPYDYGGNEFMRGEFVENDRIHKRTKVDEMSASSFIQGPPPVRNEYYPKQSRISAEDERRLNLIRDHGGSPSVAQPKGVLGTGSGLGPGTNEYFHKDPLRDRSFNSVDSGACAKFHDWPPKHASNMGVNGCRDSGFGPTDREGALLHPEHGLDTRNHSMQGIAYDEKGFHTGEHRNGFRSDVEYGFPQNRERGTNNEFTDTQNEHSMHSRYGQTENSLHHSLQSYGPRNISPVAPDYIDLTRYYQEPLALHEEEVYQHKKGEFNQQPQIPHQMPYPTSQGSHETFSNRDLQRNQLNKFMLSKEPQYPQAASWQVPSGSNMPQHEQGSNIPVESYASNTQNSHSYALQNRNENKHNLRDASQPFEAKPPPPADAQGSVGSQLFPVVEQFSSQNVNRQGGYSSFSTVNDVASTVQVSSSRAFGTHPPLPPLPPPPLPVEPPGPPPPHVEVTTSPSKISSSIFPVPTNASATVPLSLHQPAPEVQPLAQAYFHNKQHFHSSTGFIMEGSQVIHQPSSKQYLDEGRPFPVKQPSPDKPKAVDASCLFRKPHRATRPDHIVIILRGLPGSGKSYLAKMLRDLEVENGGDAPRIHSMDDYFMTEVEKVEESEGSTSGKGKKRITKKVMEYCYEPEMEEAYRSSMLKAFKKTVEEGMFTFIIVDDRNLRVADFAQFWAIAKRSGYEVFLLEATYKDPMGCAARNVHGFTAYDIQKMADRWEEAPPLYLQLDIQSLFHGDDLNESGIQEVDMDTEEVPCDEGLTGLQQREFQKIIESSGVDRGPDGLLKDGERWAEGDDPIEVKELGRSKWSDDVDEDDTEKSEGPKGNSNALSGLIQAYGKGDKSVHWGDQAGKAGFSIGATKKLSLVIGPGAGYNLKSNPLLEEDEASANESSKESNRRSMFQEQLRAERESFRAVFDRRRQRIGGFEMEDE</sequence>
<dbReference type="AlphaFoldDB" id="A0A1U7ZSL0"/>
<evidence type="ECO:0000256" key="1">
    <source>
        <dbReference type="SAM" id="MobiDB-lite"/>
    </source>
</evidence>
<feature type="region of interest" description="Disordered" evidence="1">
    <location>
        <begin position="1008"/>
        <end position="1042"/>
    </location>
</feature>
<dbReference type="eggNOG" id="KOG2400">
    <property type="taxonomic scope" value="Eukaryota"/>
</dbReference>
<dbReference type="Proteomes" id="UP000189703">
    <property type="component" value="Unplaced"/>
</dbReference>
<feature type="region of interest" description="Disordered" evidence="1">
    <location>
        <begin position="404"/>
        <end position="424"/>
    </location>
</feature>
<dbReference type="RefSeq" id="XP_010256509.1">
    <property type="nucleotide sequence ID" value="XM_010258207.2"/>
</dbReference>
<feature type="compositionally biased region" description="Polar residues" evidence="1">
    <location>
        <begin position="447"/>
        <end position="479"/>
    </location>
</feature>
<dbReference type="SUPFAM" id="SSF52540">
    <property type="entry name" value="P-loop containing nucleoside triphosphate hydrolases"/>
    <property type="match status" value="1"/>
</dbReference>
<dbReference type="Gene3D" id="3.40.50.300">
    <property type="entry name" value="P-loop containing nucleotide triphosphate hydrolases"/>
    <property type="match status" value="1"/>
</dbReference>
<keyword evidence="2" id="KW-1185">Reference proteome</keyword>
<evidence type="ECO:0000313" key="2">
    <source>
        <dbReference type="Proteomes" id="UP000189703"/>
    </source>
</evidence>
<dbReference type="OrthoDB" id="513595at2759"/>
<evidence type="ECO:0000313" key="4">
    <source>
        <dbReference type="RefSeq" id="XP_010256509.1"/>
    </source>
</evidence>
<proteinExistence type="predicted"/>
<protein>
    <submittedName>
        <fullName evidence="3 4">Uncharacterized protein LOC104596878 isoform X1</fullName>
    </submittedName>
</protein>
<dbReference type="OMA" id="RSKWSHD"/>
<name>A0A1U7ZSL0_NELNU</name>